<dbReference type="EMBL" id="CAJFCJ010000076">
    <property type="protein sequence ID" value="CAD5126729.1"/>
    <property type="molecule type" value="Genomic_DNA"/>
</dbReference>
<dbReference type="Gene3D" id="3.40.50.720">
    <property type="entry name" value="NAD(P)-binding Rossmann-like Domain"/>
    <property type="match status" value="1"/>
</dbReference>
<evidence type="ECO:0000313" key="3">
    <source>
        <dbReference type="Proteomes" id="UP000549394"/>
    </source>
</evidence>
<dbReference type="Proteomes" id="UP000549394">
    <property type="component" value="Unassembled WGS sequence"/>
</dbReference>
<dbReference type="Gene3D" id="3.90.180.10">
    <property type="entry name" value="Medium-chain alcohol dehydrogenases, catalytic domain"/>
    <property type="match status" value="1"/>
</dbReference>
<dbReference type="OrthoDB" id="48317at2759"/>
<dbReference type="SUPFAM" id="SSF51735">
    <property type="entry name" value="NAD(P)-binding Rossmann-fold domains"/>
    <property type="match status" value="1"/>
</dbReference>
<proteinExistence type="predicted"/>
<dbReference type="InterPro" id="IPR036291">
    <property type="entry name" value="NAD(P)-bd_dom_sf"/>
</dbReference>
<dbReference type="SMART" id="SM00829">
    <property type="entry name" value="PKS_ER"/>
    <property type="match status" value="1"/>
</dbReference>
<name>A0A7I8WF31_9ANNE</name>
<dbReference type="InterPro" id="IPR013149">
    <property type="entry name" value="ADH-like_C"/>
</dbReference>
<dbReference type="CDD" id="cd08267">
    <property type="entry name" value="MDR1"/>
    <property type="match status" value="1"/>
</dbReference>
<dbReference type="InterPro" id="IPR013154">
    <property type="entry name" value="ADH-like_N"/>
</dbReference>
<dbReference type="InterPro" id="IPR020843">
    <property type="entry name" value="ER"/>
</dbReference>
<reference evidence="2 3" key="1">
    <citation type="submission" date="2020-08" db="EMBL/GenBank/DDBJ databases">
        <authorList>
            <person name="Hejnol A."/>
        </authorList>
    </citation>
    <scope>NUCLEOTIDE SEQUENCE [LARGE SCALE GENOMIC DNA]</scope>
</reference>
<evidence type="ECO:0000313" key="2">
    <source>
        <dbReference type="EMBL" id="CAD5126729.1"/>
    </source>
</evidence>
<dbReference type="PANTHER" id="PTHR11695">
    <property type="entry name" value="ALCOHOL DEHYDROGENASE RELATED"/>
    <property type="match status" value="1"/>
</dbReference>
<dbReference type="PANTHER" id="PTHR11695:SF648">
    <property type="entry name" value="ZINC-BINDING OXIDOREDUCTASE"/>
    <property type="match status" value="1"/>
</dbReference>
<protein>
    <submittedName>
        <fullName evidence="2">DgyrCDS14785</fullName>
    </submittedName>
</protein>
<dbReference type="InterPro" id="IPR050700">
    <property type="entry name" value="YIM1/Zinc_Alcohol_DH_Fams"/>
</dbReference>
<accession>A0A7I8WF31</accession>
<organism evidence="2 3">
    <name type="scientific">Dimorphilus gyrociliatus</name>
    <dbReference type="NCBI Taxonomy" id="2664684"/>
    <lineage>
        <taxon>Eukaryota</taxon>
        <taxon>Metazoa</taxon>
        <taxon>Spiralia</taxon>
        <taxon>Lophotrochozoa</taxon>
        <taxon>Annelida</taxon>
        <taxon>Polychaeta</taxon>
        <taxon>Polychaeta incertae sedis</taxon>
        <taxon>Dinophilidae</taxon>
        <taxon>Dimorphilus</taxon>
    </lineage>
</organism>
<dbReference type="Pfam" id="PF08240">
    <property type="entry name" value="ADH_N"/>
    <property type="match status" value="1"/>
</dbReference>
<sequence length="245" mass="26951">MATMKAMICNGYGDAKDVFELKTIAKPIPKDNEILVKIHATMATSGDCLFKPKNPIWGLCFAGEIEKIGKNVELFKEGDQVFGSPESAFGMYAQYICLPETGCVVEKPKNLSYTESVAILFGTETAIQFLEGAKIGKDQKVLVYGASGSVGIATVQMAKYYGTVVTGVCSTTNLEMVKSNGADYIIDYTKNDFRGNGKKYDIIFDTVGKLSYSSCKDSLNPTGFYLMALFSLTGVLHQLWRYWWS</sequence>
<dbReference type="SUPFAM" id="SSF50129">
    <property type="entry name" value="GroES-like"/>
    <property type="match status" value="1"/>
</dbReference>
<dbReference type="GO" id="GO:0016491">
    <property type="term" value="F:oxidoreductase activity"/>
    <property type="evidence" value="ECO:0007669"/>
    <property type="project" value="InterPro"/>
</dbReference>
<evidence type="ECO:0000259" key="1">
    <source>
        <dbReference type="SMART" id="SM00829"/>
    </source>
</evidence>
<dbReference type="InterPro" id="IPR011032">
    <property type="entry name" value="GroES-like_sf"/>
</dbReference>
<comment type="caution">
    <text evidence="2">The sequence shown here is derived from an EMBL/GenBank/DDBJ whole genome shotgun (WGS) entry which is preliminary data.</text>
</comment>
<keyword evidence="3" id="KW-1185">Reference proteome</keyword>
<gene>
    <name evidence="2" type="ORF">DGYR_LOCUS13962</name>
</gene>
<dbReference type="AlphaFoldDB" id="A0A7I8WF31"/>
<feature type="domain" description="Enoyl reductase (ER)" evidence="1">
    <location>
        <begin position="14"/>
        <end position="236"/>
    </location>
</feature>
<dbReference type="Pfam" id="PF00107">
    <property type="entry name" value="ADH_zinc_N"/>
    <property type="match status" value="1"/>
</dbReference>